<organism evidence="2 3">
    <name type="scientific">Shewanella eurypsychrophilus</name>
    <dbReference type="NCBI Taxonomy" id="2593656"/>
    <lineage>
        <taxon>Bacteria</taxon>
        <taxon>Pseudomonadati</taxon>
        <taxon>Pseudomonadota</taxon>
        <taxon>Gammaproteobacteria</taxon>
        <taxon>Alteromonadales</taxon>
        <taxon>Shewanellaceae</taxon>
        <taxon>Shewanella</taxon>
    </lineage>
</organism>
<evidence type="ECO:0000256" key="1">
    <source>
        <dbReference type="SAM" id="SignalP"/>
    </source>
</evidence>
<protein>
    <submittedName>
        <fullName evidence="2">Uncharacterized protein</fullName>
    </submittedName>
</protein>
<dbReference type="EMBL" id="CP045503">
    <property type="protein sequence ID" value="QPG56695.1"/>
    <property type="molecule type" value="Genomic_DNA"/>
</dbReference>
<keyword evidence="1" id="KW-0732">Signal</keyword>
<dbReference type="RefSeq" id="WP_142872073.1">
    <property type="nucleotide sequence ID" value="NZ_CP045503.2"/>
</dbReference>
<dbReference type="Proteomes" id="UP000316416">
    <property type="component" value="Chromosome"/>
</dbReference>
<evidence type="ECO:0000313" key="3">
    <source>
        <dbReference type="Proteomes" id="UP000316416"/>
    </source>
</evidence>
<keyword evidence="3" id="KW-1185">Reference proteome</keyword>
<reference evidence="2" key="1">
    <citation type="submission" date="2021-07" db="EMBL/GenBank/DDBJ databases">
        <title>Shewanella sp. YLB-07 whole genome sequence.</title>
        <authorList>
            <person name="Yu L."/>
        </authorList>
    </citation>
    <scope>NUCLEOTIDE SEQUENCE</scope>
    <source>
        <strain evidence="2">YLB-08</strain>
    </source>
</reference>
<name>A0ABX6V4J0_9GAMM</name>
<evidence type="ECO:0000313" key="2">
    <source>
        <dbReference type="EMBL" id="QPG56695.1"/>
    </source>
</evidence>
<feature type="chain" id="PRO_5046837666" evidence="1">
    <location>
        <begin position="24"/>
        <end position="84"/>
    </location>
</feature>
<sequence length="84" mass="9271">MKISTLLNTVLLFAVCGSVSVYATQSFVDDNTIKNSSEIDFNSVKFDKEVTAIKVNFSKGESDDVIIVPMGQCSPMPFCQQLER</sequence>
<proteinExistence type="predicted"/>
<feature type="signal peptide" evidence="1">
    <location>
        <begin position="1"/>
        <end position="23"/>
    </location>
</feature>
<accession>A0ABX6V4J0</accession>
<gene>
    <name evidence="2" type="ORF">FM038_004080</name>
</gene>